<evidence type="ECO:0000313" key="2">
    <source>
        <dbReference type="EMBL" id="TQE97242.1"/>
    </source>
</evidence>
<evidence type="ECO:0000259" key="1">
    <source>
        <dbReference type="SMART" id="SM00481"/>
    </source>
</evidence>
<dbReference type="InterPro" id="IPR004013">
    <property type="entry name" value="PHP_dom"/>
</dbReference>
<reference evidence="2 3" key="1">
    <citation type="submission" date="2019-06" db="EMBL/GenBank/DDBJ databases">
        <title>Genome sequence of Litorilinea aerophila BAA-2444.</title>
        <authorList>
            <person name="Maclea K.S."/>
            <person name="Maurais E.G."/>
            <person name="Iannazzi L.C."/>
        </authorList>
    </citation>
    <scope>NUCLEOTIDE SEQUENCE [LARGE SCALE GENOMIC DNA]</scope>
    <source>
        <strain evidence="2 3">ATCC BAA-2444</strain>
    </source>
</reference>
<dbReference type="EMBL" id="VIGC01000004">
    <property type="protein sequence ID" value="TQE97242.1"/>
    <property type="molecule type" value="Genomic_DNA"/>
</dbReference>
<organism evidence="2 3">
    <name type="scientific">Litorilinea aerophila</name>
    <dbReference type="NCBI Taxonomy" id="1204385"/>
    <lineage>
        <taxon>Bacteria</taxon>
        <taxon>Bacillati</taxon>
        <taxon>Chloroflexota</taxon>
        <taxon>Caldilineae</taxon>
        <taxon>Caldilineales</taxon>
        <taxon>Caldilineaceae</taxon>
        <taxon>Litorilinea</taxon>
    </lineage>
</organism>
<dbReference type="Pfam" id="PF02811">
    <property type="entry name" value="PHP"/>
    <property type="match status" value="1"/>
</dbReference>
<dbReference type="Gene3D" id="3.20.20.140">
    <property type="entry name" value="Metal-dependent hydrolases"/>
    <property type="match status" value="1"/>
</dbReference>
<dbReference type="Proteomes" id="UP000317371">
    <property type="component" value="Unassembled WGS sequence"/>
</dbReference>
<dbReference type="InterPro" id="IPR016195">
    <property type="entry name" value="Pol/histidinol_Pase-like"/>
</dbReference>
<dbReference type="InterPro" id="IPR003141">
    <property type="entry name" value="Pol/His_phosphatase_N"/>
</dbReference>
<accession>A0A540VKJ3</accession>
<gene>
    <name evidence="2" type="ORF">FKZ61_04310</name>
</gene>
<dbReference type="InParanoid" id="A0A540VKJ3"/>
<comment type="caution">
    <text evidence="2">The sequence shown here is derived from an EMBL/GenBank/DDBJ whole genome shotgun (WGS) entry which is preliminary data.</text>
</comment>
<sequence length="237" mass="25517">MHQGTNQGMKEGSEFMWKVDLHAHTIYSKDCLTRPEALIARARAVGLDKIAVTEHNNLAGALAARALAPDLVIVGEEIKTTHGEVIAYFVQEEVPAGLSPAETLARLREQGAVISIPHPLDSVRGSAMGLDNVLAIIDQVDALEVLNARCVRPADNDAAARLAAEHGKLVTAGSDAHTLFEVGRCHLEMPPFEDNAASFLAALAQARPAGRVSPFWPHLASTYAKWRKRIFPVTLPG</sequence>
<dbReference type="GO" id="GO:0004534">
    <property type="term" value="F:5'-3' RNA exonuclease activity"/>
    <property type="evidence" value="ECO:0007669"/>
    <property type="project" value="TreeGrafter"/>
</dbReference>
<dbReference type="AlphaFoldDB" id="A0A540VKJ3"/>
<protein>
    <submittedName>
        <fullName evidence="2">PHP domain-containing protein</fullName>
    </submittedName>
</protein>
<name>A0A540VKJ3_9CHLR</name>
<dbReference type="SMART" id="SM00481">
    <property type="entry name" value="POLIIIAc"/>
    <property type="match status" value="1"/>
</dbReference>
<keyword evidence="3" id="KW-1185">Reference proteome</keyword>
<proteinExistence type="predicted"/>
<dbReference type="PANTHER" id="PTHR42924">
    <property type="entry name" value="EXONUCLEASE"/>
    <property type="match status" value="1"/>
</dbReference>
<dbReference type="OrthoDB" id="9804333at2"/>
<dbReference type="SUPFAM" id="SSF89550">
    <property type="entry name" value="PHP domain-like"/>
    <property type="match status" value="1"/>
</dbReference>
<dbReference type="CDD" id="cd07432">
    <property type="entry name" value="PHP_HisPPase"/>
    <property type="match status" value="1"/>
</dbReference>
<evidence type="ECO:0000313" key="3">
    <source>
        <dbReference type="Proteomes" id="UP000317371"/>
    </source>
</evidence>
<dbReference type="GO" id="GO:0035312">
    <property type="term" value="F:5'-3' DNA exonuclease activity"/>
    <property type="evidence" value="ECO:0007669"/>
    <property type="project" value="TreeGrafter"/>
</dbReference>
<dbReference type="PANTHER" id="PTHR42924:SF3">
    <property type="entry name" value="POLYMERASE_HISTIDINOL PHOSPHATASE N-TERMINAL DOMAIN-CONTAINING PROTEIN"/>
    <property type="match status" value="1"/>
</dbReference>
<feature type="domain" description="Polymerase/histidinol phosphatase N-terminal" evidence="1">
    <location>
        <begin position="19"/>
        <end position="82"/>
    </location>
</feature>
<dbReference type="InterPro" id="IPR052018">
    <property type="entry name" value="PHP_domain"/>
</dbReference>
<dbReference type="Pfam" id="PF13263">
    <property type="entry name" value="PHP_C"/>
    <property type="match status" value="1"/>
</dbReference>